<keyword evidence="1" id="KW-0808">Transferase</keyword>
<dbReference type="Gene3D" id="3.40.50.150">
    <property type="entry name" value="Vaccinia Virus protein VP39"/>
    <property type="match status" value="1"/>
</dbReference>
<dbReference type="RefSeq" id="WP_224125057.1">
    <property type="nucleotide sequence ID" value="NZ_JAIQZJ010000016.1"/>
</dbReference>
<dbReference type="GO" id="GO:0032259">
    <property type="term" value="P:methylation"/>
    <property type="evidence" value="ECO:0007669"/>
    <property type="project" value="UniProtKB-KW"/>
</dbReference>
<dbReference type="EMBL" id="JAIQZJ010000016">
    <property type="protein sequence ID" value="MBZ5740700.1"/>
    <property type="molecule type" value="Genomic_DNA"/>
</dbReference>
<proteinExistence type="predicted"/>
<protein>
    <submittedName>
        <fullName evidence="1">Class I SAM-dependent methyltransferase</fullName>
    </submittedName>
</protein>
<evidence type="ECO:0000313" key="2">
    <source>
        <dbReference type="Proteomes" id="UP000780875"/>
    </source>
</evidence>
<evidence type="ECO:0000313" key="1">
    <source>
        <dbReference type="EMBL" id="MBZ5740700.1"/>
    </source>
</evidence>
<comment type="caution">
    <text evidence="1">The sequence shown here is derived from an EMBL/GenBank/DDBJ whole genome shotgun (WGS) entry which is preliminary data.</text>
</comment>
<reference evidence="1 2" key="1">
    <citation type="submission" date="2021-09" db="EMBL/GenBank/DDBJ databases">
        <title>Whole genome sequence of Nocardioides sp. GBK3QG-3.</title>
        <authorList>
            <person name="Tuo L."/>
        </authorList>
    </citation>
    <scope>NUCLEOTIDE SEQUENCE [LARGE SCALE GENOMIC DNA]</scope>
    <source>
        <strain evidence="1 2">GBK3QG-3</strain>
    </source>
</reference>
<sequence>MTRDWHAWYRAYDDPDSGLSRRLATVRGALQGVLDAASGPVRLVSVCAGDGRDTLPVLDASDVEVTGVLVELDPELSARARAVAPGGIEVRTADAGTTASYADACPADVFLACGVFGNVVDDDIARTVAALPSLLTSGAHVIWTRGSRVSEDPTAYDGDPAELVRGFFADAGFEAVTLIADDDAGFRVGVHRWPGPTGVPGPGERLFDFV</sequence>
<dbReference type="CDD" id="cd02440">
    <property type="entry name" value="AdoMet_MTases"/>
    <property type="match status" value="1"/>
</dbReference>
<name>A0ABS7UIR9_9ACTN</name>
<keyword evidence="1" id="KW-0489">Methyltransferase</keyword>
<dbReference type="SUPFAM" id="SSF53335">
    <property type="entry name" value="S-adenosyl-L-methionine-dependent methyltransferases"/>
    <property type="match status" value="1"/>
</dbReference>
<gene>
    <name evidence="1" type="ORF">K8U61_21190</name>
</gene>
<accession>A0ABS7UIR9</accession>
<organism evidence="1 2">
    <name type="scientific">Nocardioides mangrovi</name>
    <dbReference type="NCBI Taxonomy" id="2874580"/>
    <lineage>
        <taxon>Bacteria</taxon>
        <taxon>Bacillati</taxon>
        <taxon>Actinomycetota</taxon>
        <taxon>Actinomycetes</taxon>
        <taxon>Propionibacteriales</taxon>
        <taxon>Nocardioidaceae</taxon>
        <taxon>Nocardioides</taxon>
    </lineage>
</organism>
<dbReference type="Proteomes" id="UP000780875">
    <property type="component" value="Unassembled WGS sequence"/>
</dbReference>
<dbReference type="GO" id="GO:0008168">
    <property type="term" value="F:methyltransferase activity"/>
    <property type="evidence" value="ECO:0007669"/>
    <property type="project" value="UniProtKB-KW"/>
</dbReference>
<keyword evidence="2" id="KW-1185">Reference proteome</keyword>
<dbReference type="InterPro" id="IPR029063">
    <property type="entry name" value="SAM-dependent_MTases_sf"/>
</dbReference>